<reference evidence="2" key="1">
    <citation type="submission" date="2019-11" db="EMBL/GenBank/DDBJ databases">
        <title>Leishmania tarentolae CDS.</title>
        <authorList>
            <person name="Goto Y."/>
            <person name="Yamagishi J."/>
        </authorList>
    </citation>
    <scope>NUCLEOTIDE SEQUENCE [LARGE SCALE GENOMIC DNA]</scope>
    <source>
        <strain evidence="2">Parrot Tar II</strain>
    </source>
</reference>
<proteinExistence type="predicted"/>
<name>A0A640KLM8_LEITA</name>
<protein>
    <submittedName>
        <fullName evidence="2">Uncharacterized protein</fullName>
    </submittedName>
</protein>
<dbReference type="Proteomes" id="UP000419144">
    <property type="component" value="Unassembled WGS sequence"/>
</dbReference>
<evidence type="ECO:0000256" key="1">
    <source>
        <dbReference type="SAM" id="MobiDB-lite"/>
    </source>
</evidence>
<organism evidence="2 3">
    <name type="scientific">Leishmania tarentolae</name>
    <name type="common">Sauroleishmania tarentolae</name>
    <dbReference type="NCBI Taxonomy" id="5689"/>
    <lineage>
        <taxon>Eukaryota</taxon>
        <taxon>Discoba</taxon>
        <taxon>Euglenozoa</taxon>
        <taxon>Kinetoplastea</taxon>
        <taxon>Metakinetoplastina</taxon>
        <taxon>Trypanosomatida</taxon>
        <taxon>Trypanosomatidae</taxon>
        <taxon>Leishmaniinae</taxon>
        <taxon>Leishmania</taxon>
        <taxon>lizard Leishmania</taxon>
    </lineage>
</organism>
<keyword evidence="3" id="KW-1185">Reference proteome</keyword>
<dbReference type="AlphaFoldDB" id="A0A640KLM8"/>
<accession>A0A640KLM8</accession>
<sequence>MAQRGKTFAVCALIDLPDEHSRFFCYLRGAQLFFFDVVRKLNRINLRDKRVLFVTDHMISVASMQGHISRCAKVEDISELIFDPQARAIGVRMRSHPFTVEPKDFRRWNCFHEMPVDLLVHATSEAQYEALINVLCFVYHSRTKGALLCRPLKKHETWKASLVLAPDGVRVKKAIQYYDIADIRSEGRTDTVAFSSTRSKGASGNLWPSRAQTLISSLIASGSAPHSRSEAGVSNVAPLQRHKTSFSANSSFTSSDAADHRKALELSSRSFSSSPAHPLTGLPRDTLAVPTSATRRSVNPLLKADRTDFNTSSGRQQRRNEGTAVPKPSKGRRGGDSELPCSFHLLQPGAANCRVGEEHKDN</sequence>
<evidence type="ECO:0000313" key="3">
    <source>
        <dbReference type="Proteomes" id="UP000419144"/>
    </source>
</evidence>
<comment type="caution">
    <text evidence="2">The sequence shown here is derived from an EMBL/GenBank/DDBJ whole genome shotgun (WGS) entry which is preliminary data.</text>
</comment>
<dbReference type="VEuPathDB" id="TriTrypDB:LtaPh_2923700"/>
<evidence type="ECO:0000313" key="2">
    <source>
        <dbReference type="EMBL" id="GET90513.1"/>
    </source>
</evidence>
<dbReference type="OrthoDB" id="262453at2759"/>
<feature type="region of interest" description="Disordered" evidence="1">
    <location>
        <begin position="266"/>
        <end position="343"/>
    </location>
</feature>
<gene>
    <name evidence="2" type="ORF">LtaPh_2923700</name>
</gene>
<dbReference type="EMBL" id="BLBS01000041">
    <property type="protein sequence ID" value="GET90513.1"/>
    <property type="molecule type" value="Genomic_DNA"/>
</dbReference>